<organism evidence="3 4">
    <name type="scientific">Brochothrix thermosphacta</name>
    <name type="common">Microbacterium thermosphactum</name>
    <dbReference type="NCBI Taxonomy" id="2756"/>
    <lineage>
        <taxon>Bacteria</taxon>
        <taxon>Bacillati</taxon>
        <taxon>Bacillota</taxon>
        <taxon>Bacilli</taxon>
        <taxon>Bacillales</taxon>
        <taxon>Listeriaceae</taxon>
        <taxon>Brochothrix</taxon>
    </lineage>
</organism>
<feature type="region of interest" description="Disordered" evidence="1">
    <location>
        <begin position="131"/>
        <end position="189"/>
    </location>
</feature>
<feature type="domain" description="Core" evidence="2">
    <location>
        <begin position="8"/>
        <end position="104"/>
    </location>
</feature>
<accession>A0A291KG70</accession>
<feature type="compositionally biased region" description="Basic and acidic residues" evidence="1">
    <location>
        <begin position="134"/>
        <end position="144"/>
    </location>
</feature>
<evidence type="ECO:0000259" key="2">
    <source>
        <dbReference type="Pfam" id="PF01521"/>
    </source>
</evidence>
<gene>
    <name evidence="3" type="ORF">CNY62_07390</name>
</gene>
<reference evidence="3 4" key="1">
    <citation type="submission" date="2017-09" db="EMBL/GenBank/DDBJ databases">
        <title>Complete Genome Sequences of Two Strains of the Meat Spoilage Bacterium Brochothrix thermosphacta Isolated from Ground Chicken.</title>
        <authorList>
            <person name="Paoli G.C."/>
            <person name="Wijey C."/>
            <person name="Chen C.-Y."/>
            <person name="Nguyen L."/>
            <person name="Yan X."/>
            <person name="Irwin P.L."/>
        </authorList>
    </citation>
    <scope>NUCLEOTIDE SEQUENCE [LARGE SCALE GENOMIC DNA]</scope>
    <source>
        <strain evidence="3 4">BI</strain>
    </source>
</reference>
<dbReference type="InterPro" id="IPR000361">
    <property type="entry name" value="ATAP_core_dom"/>
</dbReference>
<dbReference type="STRING" id="2756.BFR44_10340"/>
<sequence>MMTTERTVDFTENAQKEIRDAMKKNELEGYAFNLYLERNEYGGLGYGMQLTDEQVADDVEETFEGFVSVVRKEDVPFLAGTTVDYGVQHGSEGFIIDNPNIQQQQSGCGCGGHGHDHDHGHSHAESGCGCGGHGHGEQHTHAEEQQSGCGCGGHGHSHAEEATEERTCKCGRKDGSNPNGECQCQKEKA</sequence>
<protein>
    <recommendedName>
        <fullName evidence="2">Core domain-containing protein</fullName>
    </recommendedName>
</protein>
<dbReference type="Pfam" id="PF01521">
    <property type="entry name" value="Fe-S_biosyn"/>
    <property type="match status" value="1"/>
</dbReference>
<dbReference type="KEGG" id="bths:CNY62_07390"/>
<dbReference type="Gene3D" id="2.60.300.12">
    <property type="entry name" value="HesB-like domain"/>
    <property type="match status" value="1"/>
</dbReference>
<feature type="compositionally biased region" description="Basic and acidic residues" evidence="1">
    <location>
        <begin position="157"/>
        <end position="175"/>
    </location>
</feature>
<evidence type="ECO:0000313" key="3">
    <source>
        <dbReference type="EMBL" id="ATF26230.1"/>
    </source>
</evidence>
<evidence type="ECO:0000313" key="4">
    <source>
        <dbReference type="Proteomes" id="UP000243591"/>
    </source>
</evidence>
<proteinExistence type="predicted"/>
<evidence type="ECO:0000256" key="1">
    <source>
        <dbReference type="SAM" id="MobiDB-lite"/>
    </source>
</evidence>
<dbReference type="EMBL" id="CP023483">
    <property type="protein sequence ID" value="ATF26230.1"/>
    <property type="molecule type" value="Genomic_DNA"/>
</dbReference>
<dbReference type="InterPro" id="IPR035903">
    <property type="entry name" value="HesB-like_dom_sf"/>
</dbReference>
<dbReference type="OrthoDB" id="9801228at2"/>
<name>A0A291KG70_BROTH</name>
<dbReference type="RefSeq" id="WP_081312160.1">
    <property type="nucleotide sequence ID" value="NZ_CP023483.1"/>
</dbReference>
<keyword evidence="4" id="KW-1185">Reference proteome</keyword>
<dbReference type="AlphaFoldDB" id="A0A291KG70"/>
<dbReference type="SUPFAM" id="SSF89360">
    <property type="entry name" value="HesB-like domain"/>
    <property type="match status" value="1"/>
</dbReference>
<dbReference type="Proteomes" id="UP000243591">
    <property type="component" value="Chromosome"/>
</dbReference>